<protein>
    <submittedName>
        <fullName evidence="7">IS30 family transposase</fullName>
    </submittedName>
</protein>
<dbReference type="InterPro" id="IPR025246">
    <property type="entry name" value="IS30-like_HTH"/>
</dbReference>
<evidence type="ECO:0000256" key="5">
    <source>
        <dbReference type="ARBA" id="ARBA00023172"/>
    </source>
</evidence>
<evidence type="ECO:0000313" key="7">
    <source>
        <dbReference type="EMBL" id="MCH4810564.1"/>
    </source>
</evidence>
<evidence type="ECO:0000256" key="4">
    <source>
        <dbReference type="ARBA" id="ARBA00023125"/>
    </source>
</evidence>
<evidence type="ECO:0000256" key="3">
    <source>
        <dbReference type="ARBA" id="ARBA00022578"/>
    </source>
</evidence>
<dbReference type="Gene3D" id="1.10.10.60">
    <property type="entry name" value="Homeodomain-like"/>
    <property type="match status" value="1"/>
</dbReference>
<evidence type="ECO:0000256" key="1">
    <source>
        <dbReference type="ARBA" id="ARBA00002190"/>
    </source>
</evidence>
<dbReference type="PANTHER" id="PTHR10948">
    <property type="entry name" value="TRANSPOSASE"/>
    <property type="match status" value="1"/>
</dbReference>
<dbReference type="InterPro" id="IPR053392">
    <property type="entry name" value="Transposase_IS30-like"/>
</dbReference>
<keyword evidence="3" id="KW-0815">Transposition</keyword>
<dbReference type="PROSITE" id="PS01043">
    <property type="entry name" value="TRANSPOSASE_IS30"/>
    <property type="match status" value="1"/>
</dbReference>
<organism evidence="7 8">
    <name type="scientific">Vreelandella neptunia</name>
    <dbReference type="NCBI Taxonomy" id="115551"/>
    <lineage>
        <taxon>Bacteria</taxon>
        <taxon>Pseudomonadati</taxon>
        <taxon>Pseudomonadota</taxon>
        <taxon>Gammaproteobacteria</taxon>
        <taxon>Oceanospirillales</taxon>
        <taxon>Halomonadaceae</taxon>
        <taxon>Vreelandella</taxon>
    </lineage>
</organism>
<dbReference type="PROSITE" id="PS50994">
    <property type="entry name" value="INTEGRASE"/>
    <property type="match status" value="1"/>
</dbReference>
<comment type="function">
    <text evidence="1">Required for the transposition of the insertion element.</text>
</comment>
<comment type="caution">
    <text evidence="7">The sequence shown here is derived from an EMBL/GenBank/DDBJ whole genome shotgun (WGS) entry which is preliminary data.</text>
</comment>
<dbReference type="InterPro" id="IPR001387">
    <property type="entry name" value="Cro/C1-type_HTH"/>
</dbReference>
<keyword evidence="8" id="KW-1185">Reference proteome</keyword>
<keyword evidence="5" id="KW-0233">DNA recombination</keyword>
<dbReference type="Pfam" id="PF13936">
    <property type="entry name" value="HTH_38"/>
    <property type="match status" value="1"/>
</dbReference>
<dbReference type="InterPro" id="IPR001598">
    <property type="entry name" value="Transposase_IS30_CS"/>
</dbReference>
<dbReference type="Proteomes" id="UP001320609">
    <property type="component" value="Unassembled WGS sequence"/>
</dbReference>
<accession>A0ABS9S3D3</accession>
<dbReference type="InterPro" id="IPR051917">
    <property type="entry name" value="Transposase-Integrase"/>
</dbReference>
<dbReference type="CDD" id="cd00093">
    <property type="entry name" value="HTH_XRE"/>
    <property type="match status" value="1"/>
</dbReference>
<dbReference type="SUPFAM" id="SSF53098">
    <property type="entry name" value="Ribonuclease H-like"/>
    <property type="match status" value="1"/>
</dbReference>
<evidence type="ECO:0000313" key="8">
    <source>
        <dbReference type="Proteomes" id="UP001320609"/>
    </source>
</evidence>
<dbReference type="EMBL" id="JAKVTW010000002">
    <property type="protein sequence ID" value="MCH4810564.1"/>
    <property type="molecule type" value="Genomic_DNA"/>
</dbReference>
<evidence type="ECO:0000259" key="6">
    <source>
        <dbReference type="PROSITE" id="PS50994"/>
    </source>
</evidence>
<dbReference type="RefSeq" id="WP_240716867.1">
    <property type="nucleotide sequence ID" value="NZ_JAKVTW010000002.1"/>
</dbReference>
<dbReference type="Pfam" id="PF00665">
    <property type="entry name" value="rve"/>
    <property type="match status" value="1"/>
</dbReference>
<reference evidence="7 8" key="1">
    <citation type="submission" date="2022-03" db="EMBL/GenBank/DDBJ databases">
        <title>Genomic signatures underlying metal tolerance in selected Arctic bacterial isolates.</title>
        <authorList>
            <person name="Thomas F.A."/>
            <person name="Venkatachalam S."/>
            <person name="Krishnan K.P."/>
        </authorList>
    </citation>
    <scope>NUCLEOTIDE SEQUENCE [LARGE SCALE GENOMIC DNA]</scope>
    <source>
        <strain evidence="7 8">HM116</strain>
    </source>
</reference>
<keyword evidence="4" id="KW-0238">DNA-binding</keyword>
<sequence length="326" mass="37030">MGYRQLTQVQRYQIFAYLETGISQRQIAKAIGVHSSTISREIKRNGLISGYAPEQAQLASDQRRRSAWKVPSLIRWVTGQLMDEWSPQQISGFMANAKGVCVSHQWIYALIWDDKQHGGTLWKRLRLPRQRRYQRQLAKRAGLGKFPHRVGIEQRPAEVGGRRHIGHWEGDTVLKGHKESGLVTLVERRSGYLLAARLPMITATRTAQAMTRLLAPRRGAVRTITLDNGAEFAEHRKVAKAVSAKTYFCDPYCSCQRGTNENTNGLIRQYFPKGTDFRKVTDAELRRVVNKLNDRPRKRLEYRTPAQVFLGKYSGALETAGAALIS</sequence>
<evidence type="ECO:0000256" key="2">
    <source>
        <dbReference type="ARBA" id="ARBA00006363"/>
    </source>
</evidence>
<proteinExistence type="inferred from homology"/>
<feature type="domain" description="Integrase catalytic" evidence="6">
    <location>
        <begin position="152"/>
        <end position="313"/>
    </location>
</feature>
<dbReference type="Gene3D" id="3.30.420.10">
    <property type="entry name" value="Ribonuclease H-like superfamily/Ribonuclease H"/>
    <property type="match status" value="1"/>
</dbReference>
<dbReference type="InterPro" id="IPR036397">
    <property type="entry name" value="RNaseH_sf"/>
</dbReference>
<comment type="similarity">
    <text evidence="2">Belongs to the transposase IS30 family.</text>
</comment>
<dbReference type="SUPFAM" id="SSF46689">
    <property type="entry name" value="Homeodomain-like"/>
    <property type="match status" value="1"/>
</dbReference>
<dbReference type="InterPro" id="IPR009057">
    <property type="entry name" value="Homeodomain-like_sf"/>
</dbReference>
<dbReference type="NCBIfam" id="NF033563">
    <property type="entry name" value="transpos_IS30"/>
    <property type="match status" value="1"/>
</dbReference>
<name>A0ABS9S3D3_9GAMM</name>
<dbReference type="InterPro" id="IPR012337">
    <property type="entry name" value="RNaseH-like_sf"/>
</dbReference>
<gene>
    <name evidence="7" type="ORF">MLE19_04390</name>
</gene>
<dbReference type="InterPro" id="IPR001584">
    <property type="entry name" value="Integrase_cat-core"/>
</dbReference>
<dbReference type="PANTHER" id="PTHR10948:SF23">
    <property type="entry name" value="TRANSPOSASE INSI FOR INSERTION SEQUENCE ELEMENT IS30A-RELATED"/>
    <property type="match status" value="1"/>
</dbReference>